<dbReference type="GO" id="GO:0006310">
    <property type="term" value="P:DNA recombination"/>
    <property type="evidence" value="ECO:0007669"/>
    <property type="project" value="UniProtKB-KW"/>
</dbReference>
<dbReference type="GO" id="GO:0003677">
    <property type="term" value="F:DNA binding"/>
    <property type="evidence" value="ECO:0007669"/>
    <property type="project" value="InterPro"/>
</dbReference>
<keyword evidence="1" id="KW-0229">DNA integration</keyword>
<dbReference type="InterPro" id="IPR011010">
    <property type="entry name" value="DNA_brk_join_enz"/>
</dbReference>
<dbReference type="GO" id="GO:0015074">
    <property type="term" value="P:DNA integration"/>
    <property type="evidence" value="ECO:0007669"/>
    <property type="project" value="UniProtKB-KW"/>
</dbReference>
<reference evidence="5" key="1">
    <citation type="submission" date="2022-07" db="EMBL/GenBank/DDBJ databases">
        <title>Parvularcula maris sp. nov., an algicidal bacterium isolated from seawater.</title>
        <authorList>
            <person name="Li F."/>
        </authorList>
    </citation>
    <scope>NUCLEOTIDE SEQUENCE</scope>
    <source>
        <strain evidence="5">BGMRC 0090</strain>
    </source>
</reference>
<dbReference type="PROSITE" id="PS51898">
    <property type="entry name" value="TYR_RECOMBINASE"/>
    <property type="match status" value="1"/>
</dbReference>
<proteinExistence type="predicted"/>
<evidence type="ECO:0000313" key="5">
    <source>
        <dbReference type="EMBL" id="MCQ8186240.1"/>
    </source>
</evidence>
<feature type="non-terminal residue" evidence="5">
    <location>
        <position position="1"/>
    </location>
</feature>
<name>A0A9X2RIM9_9PROT</name>
<comment type="caution">
    <text evidence="5">The sequence shown here is derived from an EMBL/GenBank/DDBJ whole genome shotgun (WGS) entry which is preliminary data.</text>
</comment>
<evidence type="ECO:0000256" key="2">
    <source>
        <dbReference type="ARBA" id="ARBA00023172"/>
    </source>
</evidence>
<feature type="domain" description="Tyr recombinase" evidence="4">
    <location>
        <begin position="64"/>
        <end position="255"/>
    </location>
</feature>
<dbReference type="InterPro" id="IPR013762">
    <property type="entry name" value="Integrase-like_cat_sf"/>
</dbReference>
<dbReference type="RefSeq" id="WP_256620143.1">
    <property type="nucleotide sequence ID" value="NZ_JANIBC010000014.1"/>
</dbReference>
<keyword evidence="6" id="KW-1185">Reference proteome</keyword>
<evidence type="ECO:0000313" key="6">
    <source>
        <dbReference type="Proteomes" id="UP001142610"/>
    </source>
</evidence>
<gene>
    <name evidence="5" type="ORF">NOG11_12700</name>
</gene>
<organism evidence="5 6">
    <name type="scientific">Parvularcula maris</name>
    <dbReference type="NCBI Taxonomy" id="2965077"/>
    <lineage>
        <taxon>Bacteria</taxon>
        <taxon>Pseudomonadati</taxon>
        <taxon>Pseudomonadota</taxon>
        <taxon>Alphaproteobacteria</taxon>
        <taxon>Parvularculales</taxon>
        <taxon>Parvularculaceae</taxon>
        <taxon>Parvularcula</taxon>
    </lineage>
</organism>
<dbReference type="AlphaFoldDB" id="A0A9X2RIM9"/>
<dbReference type="InterPro" id="IPR002104">
    <property type="entry name" value="Integrase_catalytic"/>
</dbReference>
<dbReference type="InterPro" id="IPR050090">
    <property type="entry name" value="Tyrosine_recombinase_XerCD"/>
</dbReference>
<dbReference type="Pfam" id="PF00589">
    <property type="entry name" value="Phage_integrase"/>
    <property type="match status" value="1"/>
</dbReference>
<dbReference type="SUPFAM" id="SSF56349">
    <property type="entry name" value="DNA breaking-rejoining enzymes"/>
    <property type="match status" value="1"/>
</dbReference>
<dbReference type="EMBL" id="JANIBC010000014">
    <property type="protein sequence ID" value="MCQ8186240.1"/>
    <property type="molecule type" value="Genomic_DNA"/>
</dbReference>
<dbReference type="PANTHER" id="PTHR30349:SF82">
    <property type="entry name" value="INTEGRASE_RECOMBINASE YOEC-RELATED"/>
    <property type="match status" value="1"/>
</dbReference>
<dbReference type="PANTHER" id="PTHR30349">
    <property type="entry name" value="PHAGE INTEGRASE-RELATED"/>
    <property type="match status" value="1"/>
</dbReference>
<accession>A0A9X2RIM9</accession>
<dbReference type="Proteomes" id="UP001142610">
    <property type="component" value="Unassembled WGS sequence"/>
</dbReference>
<evidence type="ECO:0000256" key="1">
    <source>
        <dbReference type="ARBA" id="ARBA00022908"/>
    </source>
</evidence>
<dbReference type="Gene3D" id="1.10.443.10">
    <property type="entry name" value="Intergrase catalytic core"/>
    <property type="match status" value="1"/>
</dbReference>
<keyword evidence="2" id="KW-0233">DNA recombination</keyword>
<sequence>QCSLLPEANIGYLMKDMLRRYGRRLYLLERQPFPKASGGKPFTMSDAANQEPPRPAWNKDRAVGQMKPFDPEEAQHVRECLEVEARKTPARTRDLALFNLGLDAMCRASELLSLKVEHMTDHLGRVVEEFDVLQEKTGRSKTVTLGREARHSLQMWIDMSGKDVGDYVFTSIGPRPSEGPLSRMQYSRLVKSWAEMARLDRRRFSTHSMRRTKSSLIYKETKNLRACQHLLGHKSIGSTAEYLGVDKREALDLAKDIEI</sequence>
<feature type="region of interest" description="Disordered" evidence="3">
    <location>
        <begin position="37"/>
        <end position="56"/>
    </location>
</feature>
<evidence type="ECO:0000256" key="3">
    <source>
        <dbReference type="SAM" id="MobiDB-lite"/>
    </source>
</evidence>
<evidence type="ECO:0000259" key="4">
    <source>
        <dbReference type="PROSITE" id="PS51898"/>
    </source>
</evidence>
<protein>
    <submittedName>
        <fullName evidence="5">Tyrosine-type recombinase/integrase</fullName>
    </submittedName>
</protein>